<dbReference type="PANTHER" id="PTHR46858">
    <property type="entry name" value="OS05G0521000 PROTEIN"/>
    <property type="match status" value="1"/>
</dbReference>
<evidence type="ECO:0000256" key="4">
    <source>
        <dbReference type="PROSITE-ProRule" id="PRU00175"/>
    </source>
</evidence>
<keyword evidence="2 4" id="KW-0863">Zinc-finger</keyword>
<organism evidence="7">
    <name type="scientific">Guillardia theta</name>
    <name type="common">Cryptophyte</name>
    <name type="synonym">Cryptomonas phi</name>
    <dbReference type="NCBI Taxonomy" id="55529"/>
    <lineage>
        <taxon>Eukaryota</taxon>
        <taxon>Cryptophyceae</taxon>
        <taxon>Pyrenomonadales</taxon>
        <taxon>Geminigeraceae</taxon>
        <taxon>Guillardia</taxon>
    </lineage>
</organism>
<sequence>MAELPLGLVGAGMGICGCLLLIHARRLRSLTLALARAPLLALPEALKILRAAWPQPTPGLLMLRGRVAGGRSLGGLGDDAVLAWRTVRTIGQAMGGWLGDGVIEEVEGGEWLPLELEGGGERARVMVDENLRIGGRSAASRLSVEEAERGWAVRLETLKTLPLRCQVSAIGELMLTPPALLSFLPRSLIPAWLCHATLQPYESGELAEPLLMVSERHPCEIVEQLQEEASTFNRLGTVLVSVGSFLLLVAVHQHVRVYLNNMRDRTMRRQLIEQARGSSGREQERGRLAIHGLTDQSNSSNQDCDDWEQVCIVCCQAARDAVFLPCAHQVLCYRCSSALSRGSCPVCRQNFSSILRVNLS</sequence>
<dbReference type="GO" id="GO:0008270">
    <property type="term" value="F:zinc ion binding"/>
    <property type="evidence" value="ECO:0007669"/>
    <property type="project" value="UniProtKB-KW"/>
</dbReference>
<dbReference type="PROSITE" id="PS50089">
    <property type="entry name" value="ZF_RING_2"/>
    <property type="match status" value="1"/>
</dbReference>
<evidence type="ECO:0000256" key="3">
    <source>
        <dbReference type="ARBA" id="ARBA00022833"/>
    </source>
</evidence>
<keyword evidence="5" id="KW-0472">Membrane</keyword>
<gene>
    <name evidence="7" type="ORF">GTHE00462_LOCUS23859</name>
</gene>
<accession>A0A7S4L522</accession>
<name>A0A7S4L522_GUITH</name>
<evidence type="ECO:0000256" key="5">
    <source>
        <dbReference type="SAM" id="Phobius"/>
    </source>
</evidence>
<dbReference type="SUPFAM" id="SSF57850">
    <property type="entry name" value="RING/U-box"/>
    <property type="match status" value="1"/>
</dbReference>
<keyword evidence="1" id="KW-0479">Metal-binding</keyword>
<dbReference type="PANTHER" id="PTHR46858:SF5">
    <property type="entry name" value="E3 UBIQUITIN-PROTEIN LIGASE APD1-RELATED"/>
    <property type="match status" value="1"/>
</dbReference>
<dbReference type="InterPro" id="IPR013083">
    <property type="entry name" value="Znf_RING/FYVE/PHD"/>
</dbReference>
<dbReference type="InterPro" id="IPR001841">
    <property type="entry name" value="Znf_RING"/>
</dbReference>
<reference evidence="7" key="1">
    <citation type="submission" date="2021-01" db="EMBL/GenBank/DDBJ databases">
        <authorList>
            <person name="Corre E."/>
            <person name="Pelletier E."/>
            <person name="Niang G."/>
            <person name="Scheremetjew M."/>
            <person name="Finn R."/>
            <person name="Kale V."/>
            <person name="Holt S."/>
            <person name="Cochrane G."/>
            <person name="Meng A."/>
            <person name="Brown T."/>
            <person name="Cohen L."/>
        </authorList>
    </citation>
    <scope>NUCLEOTIDE SEQUENCE</scope>
    <source>
        <strain evidence="7">CCMP 2712</strain>
    </source>
</reference>
<protein>
    <recommendedName>
        <fullName evidence="6">RING-type domain-containing protein</fullName>
    </recommendedName>
</protein>
<evidence type="ECO:0000313" key="7">
    <source>
        <dbReference type="EMBL" id="CAE2315327.1"/>
    </source>
</evidence>
<feature type="domain" description="RING-type" evidence="6">
    <location>
        <begin position="311"/>
        <end position="348"/>
    </location>
</feature>
<dbReference type="SMART" id="SM00184">
    <property type="entry name" value="RING"/>
    <property type="match status" value="1"/>
</dbReference>
<keyword evidence="5" id="KW-0812">Transmembrane</keyword>
<evidence type="ECO:0000259" key="6">
    <source>
        <dbReference type="PROSITE" id="PS50089"/>
    </source>
</evidence>
<dbReference type="GO" id="GO:0061630">
    <property type="term" value="F:ubiquitin protein ligase activity"/>
    <property type="evidence" value="ECO:0007669"/>
    <property type="project" value="TreeGrafter"/>
</dbReference>
<evidence type="ECO:0000256" key="1">
    <source>
        <dbReference type="ARBA" id="ARBA00022723"/>
    </source>
</evidence>
<proteinExistence type="predicted"/>
<dbReference type="GO" id="GO:0016567">
    <property type="term" value="P:protein ubiquitination"/>
    <property type="evidence" value="ECO:0007669"/>
    <property type="project" value="TreeGrafter"/>
</dbReference>
<feature type="transmembrane region" description="Helical" evidence="5">
    <location>
        <begin position="6"/>
        <end position="24"/>
    </location>
</feature>
<dbReference type="EMBL" id="HBKN01030682">
    <property type="protein sequence ID" value="CAE2315327.1"/>
    <property type="molecule type" value="Transcribed_RNA"/>
</dbReference>
<dbReference type="Gene3D" id="3.30.40.10">
    <property type="entry name" value="Zinc/RING finger domain, C3HC4 (zinc finger)"/>
    <property type="match status" value="1"/>
</dbReference>
<keyword evidence="3" id="KW-0862">Zinc</keyword>
<keyword evidence="5" id="KW-1133">Transmembrane helix</keyword>
<dbReference type="AlphaFoldDB" id="A0A7S4L522"/>
<dbReference type="Pfam" id="PF13920">
    <property type="entry name" value="zf-C3HC4_3"/>
    <property type="match status" value="1"/>
</dbReference>
<evidence type="ECO:0000256" key="2">
    <source>
        <dbReference type="ARBA" id="ARBA00022771"/>
    </source>
</evidence>